<dbReference type="GO" id="GO:0000965">
    <property type="term" value="P:mitochondrial RNA 3'-end processing"/>
    <property type="evidence" value="ECO:0007669"/>
    <property type="project" value="TreeGrafter"/>
</dbReference>
<evidence type="ECO:0000313" key="13">
    <source>
        <dbReference type="EMBL" id="KYQ93013.1"/>
    </source>
</evidence>
<reference evidence="13 14" key="1">
    <citation type="submission" date="2015-12" db="EMBL/GenBank/DDBJ databases">
        <title>Dictyostelia acquired genes for synthesis and detection of signals that induce cell-type specialization by lateral gene transfer from prokaryotes.</title>
        <authorList>
            <person name="Gloeckner G."/>
            <person name="Schaap P."/>
        </authorList>
    </citation>
    <scope>NUCLEOTIDE SEQUENCE [LARGE SCALE GENOMIC DNA]</scope>
    <source>
        <strain evidence="13 14">TK</strain>
    </source>
</reference>
<dbReference type="AlphaFoldDB" id="A0A151ZGC0"/>
<dbReference type="OrthoDB" id="6692397at2759"/>
<dbReference type="Gene3D" id="1.20.272.40">
    <property type="match status" value="1"/>
</dbReference>
<dbReference type="CDD" id="cd17913">
    <property type="entry name" value="DEXQc_Suv3"/>
    <property type="match status" value="1"/>
</dbReference>
<gene>
    <name evidence="13" type="ORF">DLAC_05619</name>
</gene>
<dbReference type="GO" id="GO:0003724">
    <property type="term" value="F:RNA helicase activity"/>
    <property type="evidence" value="ECO:0007669"/>
    <property type="project" value="UniProtKB-EC"/>
</dbReference>
<dbReference type="FunCoup" id="A0A151ZGC0">
    <property type="interactions" value="561"/>
</dbReference>
<dbReference type="FunFam" id="3.40.50.300:FF:000269">
    <property type="entry name" value="ATP-dependent RNA helicase SUPV3L1, mitochondrial"/>
    <property type="match status" value="1"/>
</dbReference>
<dbReference type="GO" id="GO:0005524">
    <property type="term" value="F:ATP binding"/>
    <property type="evidence" value="ECO:0007669"/>
    <property type="project" value="UniProtKB-KW"/>
</dbReference>
<dbReference type="InterPro" id="IPR022192">
    <property type="entry name" value="SUV3_C"/>
</dbReference>
<evidence type="ECO:0000256" key="5">
    <source>
        <dbReference type="ARBA" id="ARBA00022741"/>
    </source>
</evidence>
<dbReference type="SUPFAM" id="SSF52540">
    <property type="entry name" value="P-loop containing nucleoside triphosphate hydrolases"/>
    <property type="match status" value="1"/>
</dbReference>
<evidence type="ECO:0000313" key="14">
    <source>
        <dbReference type="Proteomes" id="UP000076078"/>
    </source>
</evidence>
<accession>A0A151ZGC0</accession>
<evidence type="ECO:0000256" key="10">
    <source>
        <dbReference type="ARBA" id="ARBA00023128"/>
    </source>
</evidence>
<evidence type="ECO:0000256" key="2">
    <source>
        <dbReference type="ARBA" id="ARBA00001946"/>
    </source>
</evidence>
<dbReference type="Gene3D" id="1.20.58.1080">
    <property type="match status" value="1"/>
</dbReference>
<keyword evidence="5" id="KW-0547">Nucleotide-binding</keyword>
<dbReference type="Pfam" id="PF12513">
    <property type="entry name" value="SUV3_C"/>
    <property type="match status" value="1"/>
</dbReference>
<dbReference type="Proteomes" id="UP000076078">
    <property type="component" value="Unassembled WGS sequence"/>
</dbReference>
<dbReference type="InterPro" id="IPR027417">
    <property type="entry name" value="P-loop_NTPase"/>
</dbReference>
<evidence type="ECO:0000259" key="12">
    <source>
        <dbReference type="PROSITE" id="PS51194"/>
    </source>
</evidence>
<feature type="domain" description="Helicase C-terminal" evidence="12">
    <location>
        <begin position="443"/>
        <end position="603"/>
    </location>
</feature>
<dbReference type="STRING" id="361077.A0A151ZGC0"/>
<evidence type="ECO:0000256" key="9">
    <source>
        <dbReference type="ARBA" id="ARBA00022946"/>
    </source>
</evidence>
<dbReference type="InterPro" id="IPR041082">
    <property type="entry name" value="Suv3_C_1"/>
</dbReference>
<comment type="caution">
    <text evidence="13">The sequence shown here is derived from an EMBL/GenBank/DDBJ whole genome shotgun (WGS) entry which is preliminary data.</text>
</comment>
<dbReference type="Gene3D" id="3.40.50.300">
    <property type="entry name" value="P-loop containing nucleotide triphosphate hydrolases"/>
    <property type="match status" value="2"/>
</dbReference>
<dbReference type="OMA" id="AHEVYDK"/>
<comment type="cofactor">
    <cofactor evidence="1">
        <name>Mn(2+)</name>
        <dbReference type="ChEBI" id="CHEBI:29035"/>
    </cofactor>
</comment>
<name>A0A151ZGC0_TIELA</name>
<dbReference type="PANTHER" id="PTHR12131">
    <property type="entry name" value="ATP-DEPENDENT RNA AND DNA HELICASE"/>
    <property type="match status" value="1"/>
</dbReference>
<dbReference type="PANTHER" id="PTHR12131:SF1">
    <property type="entry name" value="ATP-DEPENDENT RNA HELICASE SUPV3L1, MITOCHONDRIAL-RELATED"/>
    <property type="match status" value="1"/>
</dbReference>
<dbReference type="GO" id="GO:0045025">
    <property type="term" value="C:mitochondrial degradosome"/>
    <property type="evidence" value="ECO:0007669"/>
    <property type="project" value="TreeGrafter"/>
</dbReference>
<keyword evidence="8" id="KW-0067">ATP-binding</keyword>
<keyword evidence="9" id="KW-0809">Transit peptide</keyword>
<dbReference type="SMART" id="SM00490">
    <property type="entry name" value="HELICc"/>
    <property type="match status" value="1"/>
</dbReference>
<dbReference type="PROSITE" id="PS51194">
    <property type="entry name" value="HELICASE_CTER"/>
    <property type="match status" value="1"/>
</dbReference>
<dbReference type="InterPro" id="IPR050699">
    <property type="entry name" value="RNA-DNA_Helicase"/>
</dbReference>
<evidence type="ECO:0000256" key="7">
    <source>
        <dbReference type="ARBA" id="ARBA00022806"/>
    </source>
</evidence>
<dbReference type="Pfam" id="PF22527">
    <property type="entry name" value="DEXQc_Suv3"/>
    <property type="match status" value="1"/>
</dbReference>
<dbReference type="EC" id="3.6.4.13" evidence="4"/>
<evidence type="ECO:0000256" key="8">
    <source>
        <dbReference type="ARBA" id="ARBA00022840"/>
    </source>
</evidence>
<evidence type="ECO:0000256" key="3">
    <source>
        <dbReference type="ARBA" id="ARBA00004173"/>
    </source>
</evidence>
<keyword evidence="7 13" id="KW-0347">Helicase</keyword>
<comment type="subcellular location">
    <subcellularLocation>
        <location evidence="3">Mitochondrion</location>
    </subcellularLocation>
</comment>
<dbReference type="Pfam" id="PF00271">
    <property type="entry name" value="Helicase_C"/>
    <property type="match status" value="1"/>
</dbReference>
<evidence type="ECO:0000256" key="11">
    <source>
        <dbReference type="ARBA" id="ARBA00047984"/>
    </source>
</evidence>
<protein>
    <recommendedName>
        <fullName evidence="4">RNA helicase</fullName>
        <ecNumber evidence="4">3.6.4.13</ecNumber>
    </recommendedName>
</protein>
<evidence type="ECO:0000256" key="6">
    <source>
        <dbReference type="ARBA" id="ARBA00022801"/>
    </source>
</evidence>
<keyword evidence="10" id="KW-0496">Mitochondrion</keyword>
<comment type="cofactor">
    <cofactor evidence="2">
        <name>Mg(2+)</name>
        <dbReference type="ChEBI" id="CHEBI:18420"/>
    </cofactor>
</comment>
<keyword evidence="6" id="KW-0378">Hydrolase</keyword>
<dbReference type="InterPro" id="IPR001650">
    <property type="entry name" value="Helicase_C-like"/>
</dbReference>
<dbReference type="InParanoid" id="A0A151ZGC0"/>
<evidence type="ECO:0000256" key="1">
    <source>
        <dbReference type="ARBA" id="ARBA00001936"/>
    </source>
</evidence>
<keyword evidence="14" id="KW-1185">Reference proteome</keyword>
<dbReference type="InterPro" id="IPR044774">
    <property type="entry name" value="Suv3_DEXQc"/>
</dbReference>
<dbReference type="GO" id="GO:0016787">
    <property type="term" value="F:hydrolase activity"/>
    <property type="evidence" value="ECO:0007669"/>
    <property type="project" value="UniProtKB-KW"/>
</dbReference>
<dbReference type="EMBL" id="LODT01000028">
    <property type="protein sequence ID" value="KYQ93013.1"/>
    <property type="molecule type" value="Genomic_DNA"/>
</dbReference>
<comment type="catalytic activity">
    <reaction evidence="11">
        <text>ATP + H2O = ADP + phosphate + H(+)</text>
        <dbReference type="Rhea" id="RHEA:13065"/>
        <dbReference type="ChEBI" id="CHEBI:15377"/>
        <dbReference type="ChEBI" id="CHEBI:15378"/>
        <dbReference type="ChEBI" id="CHEBI:30616"/>
        <dbReference type="ChEBI" id="CHEBI:43474"/>
        <dbReference type="ChEBI" id="CHEBI:456216"/>
        <dbReference type="EC" id="3.6.4.13"/>
    </reaction>
</comment>
<organism evidence="13 14">
    <name type="scientific">Tieghemostelium lacteum</name>
    <name type="common">Slime mold</name>
    <name type="synonym">Dictyostelium lacteum</name>
    <dbReference type="NCBI Taxonomy" id="361077"/>
    <lineage>
        <taxon>Eukaryota</taxon>
        <taxon>Amoebozoa</taxon>
        <taxon>Evosea</taxon>
        <taxon>Eumycetozoa</taxon>
        <taxon>Dictyostelia</taxon>
        <taxon>Dictyosteliales</taxon>
        <taxon>Raperosteliaceae</taxon>
        <taxon>Tieghemostelium</taxon>
    </lineage>
</organism>
<dbReference type="InterPro" id="IPR055206">
    <property type="entry name" value="DEXQc_SUV3"/>
</dbReference>
<dbReference type="Pfam" id="PF18147">
    <property type="entry name" value="Suv3_C_1"/>
    <property type="match status" value="1"/>
</dbReference>
<proteinExistence type="predicted"/>
<evidence type="ECO:0000256" key="4">
    <source>
        <dbReference type="ARBA" id="ARBA00012552"/>
    </source>
</evidence>
<sequence length="862" mass="99424">MLRILQNNQILKYNNINLIKKCLIPNLTNHSNSIISFSSISGSKNLLSSNYSKLLLTNHYSTLNSNNITNTTSENSIQDSLLNTFQPLINPTTKDVNTHNKNNNNEGEESITIDITFLKKKYTLTLPSNTDIQTIMTPKFFYGNFDSGIKLIRLKTFICTDNDGQNLPRNLKLNQMNSKNISLHIVKKEYAHDTQELSSKDIFKQIIEDFNVDIPLEGEKMDMFLDSFISELAVTSPKTLHTMKIDNSVRKHLIVHLRDHYRSNWATKDKNTLVEELANLKYPHSWFPEARKYKRHFVLHVGPTNSGKTFNALKRLTEAESGVYCGPLRLLAHEVYDKIIDKGISCNLMTGQTKIIDKDANHTACTIETLSTDQMVEVAVIDEFQMVSDLQRGWAWTKAILGVPAAEVHLCGDNTAVNLVQKICAITGDSMEIKNYERLAELRLSPKIPKPKELKKGDCVIAFTRKKILEMKDLFEKKYGYKCGVVYGPLPPLTRVNQAKLFNEEEFDILLATDAIGMGINLNIKRIIFSSMMKFDGENQRNLYDSEIKQIAGRAGRYKSDEKAKGLVTSFERRDLEAIGKALDSSNIASERAAVFPQYQQLELFSKHEDNSNYSFSELLSNFIEYTNLDELYFLESFDKKIEILTLIDHIDLPIKDKFNFLLAPISNTNPYAKEYLQLFAKYIESGEEVPFLIDVPELPNMKGLGFYRQHLSEYLENLENLYNIVDCYLWLAQKYENFTKTLEAQNVSIELSERISEALNFKILKKHQPRTQTLNYQHVIGEDGKPMKSLKNILLMEPRKRREYLEEKNKKADKKRKNQLKAKAFIEAKKVRVEHNKLLQQQYYEKKQQKLEETQNKLEQK</sequence>
<dbReference type="CDD" id="cd18805">
    <property type="entry name" value="SF2_C_suv3"/>
    <property type="match status" value="1"/>
</dbReference>